<dbReference type="Pfam" id="PF14281">
    <property type="entry name" value="PDDEXK_4"/>
    <property type="match status" value="1"/>
</dbReference>
<evidence type="ECO:0000313" key="2">
    <source>
        <dbReference type="Proteomes" id="UP000281725"/>
    </source>
</evidence>
<dbReference type="Proteomes" id="UP000281725">
    <property type="component" value="Unassembled WGS sequence"/>
</dbReference>
<name>A0A3A9JA16_AERVE</name>
<protein>
    <recommendedName>
        <fullName evidence="3">PD-(D/E)XK nuclease superfamily protein</fullName>
    </recommendedName>
</protein>
<proteinExistence type="predicted"/>
<dbReference type="AlphaFoldDB" id="A0A3A9JA16"/>
<reference evidence="1 2" key="1">
    <citation type="submission" date="2018-09" db="EMBL/GenBank/DDBJ databases">
        <title>Genome sequencing of Aeromonas veronii MS-17-88.</title>
        <authorList>
            <person name="Tekedar H.C."/>
            <person name="Arick M.A."/>
            <person name="Hsu C.-Y."/>
            <person name="Thrash A."/>
            <person name="Karsi A."/>
            <person name="Lawrence M.L."/>
            <person name="Abdelhamed H."/>
        </authorList>
    </citation>
    <scope>NUCLEOTIDE SEQUENCE [LARGE SCALE GENOMIC DNA]</scope>
    <source>
        <strain evidence="1 2">MS 17-88</strain>
    </source>
</reference>
<accession>A0A3A9JA16</accession>
<dbReference type="EMBL" id="RAWX01000001">
    <property type="protein sequence ID" value="RKJ91797.1"/>
    <property type="molecule type" value="Genomic_DNA"/>
</dbReference>
<evidence type="ECO:0000313" key="1">
    <source>
        <dbReference type="EMBL" id="RKJ91797.1"/>
    </source>
</evidence>
<dbReference type="InterPro" id="IPR029470">
    <property type="entry name" value="PDDEXK_4"/>
</dbReference>
<sequence length="418" mass="48159">MLTGEYLNSRIECLLDKVHSTIVEHEKASVHNGVNFNLFSILNIEKDEVGTHSRFIYELLNPRGAHNLGYFPVKTLLEIINLDVDAHSIEVRREDLTRSGRRIDFTISTKSHLIGIEMKIDAGDQCNQLNDYYDELFFRAKNNEKVSIFYLTLNGKEPSLYSLGKLPIEHINCISFDIHILTWLQKCVAQAPNESVVKQTLNQYLSLVEKLTHKSGLIPALSTEIAGSTEKMLAALSISEAVVYAQERIMKLFWNELNAKLISVGKKPEIYGGSNIDDICHAYFFKSKNHRNIGIRYCIYEDSFKSIWTYINVYSWLHYGLRCHDKNNQLCVNQELKLSVNNNVGVGNAVSAKDPNWLSCYYFDPEQGCPHPIAFEEYEKNENCTYVYFTQIENRTLRIEQLIQHIFRMESSIQSIFT</sequence>
<organism evidence="1 2">
    <name type="scientific">Aeromonas veronii</name>
    <dbReference type="NCBI Taxonomy" id="654"/>
    <lineage>
        <taxon>Bacteria</taxon>
        <taxon>Pseudomonadati</taxon>
        <taxon>Pseudomonadota</taxon>
        <taxon>Gammaproteobacteria</taxon>
        <taxon>Aeromonadales</taxon>
        <taxon>Aeromonadaceae</taxon>
        <taxon>Aeromonas</taxon>
    </lineage>
</organism>
<comment type="caution">
    <text evidence="1">The sequence shown here is derived from an EMBL/GenBank/DDBJ whole genome shotgun (WGS) entry which is preliminary data.</text>
</comment>
<evidence type="ECO:0008006" key="3">
    <source>
        <dbReference type="Google" id="ProtNLM"/>
    </source>
</evidence>
<gene>
    <name evidence="1" type="ORF">D6R50_04145</name>
</gene>